<dbReference type="Gene3D" id="3.40.50.300">
    <property type="entry name" value="P-loop containing nucleotide triphosphate hydrolases"/>
    <property type="match status" value="1"/>
</dbReference>
<organism evidence="1 2">
    <name type="scientific">Mucilaginibacter terrenus</name>
    <dbReference type="NCBI Taxonomy" id="2482727"/>
    <lineage>
        <taxon>Bacteria</taxon>
        <taxon>Pseudomonadati</taxon>
        <taxon>Bacteroidota</taxon>
        <taxon>Sphingobacteriia</taxon>
        <taxon>Sphingobacteriales</taxon>
        <taxon>Sphingobacteriaceae</taxon>
        <taxon>Mucilaginibacter</taxon>
    </lineage>
</organism>
<protein>
    <submittedName>
        <fullName evidence="1">LuxR family transcriptional regulator</fullName>
    </submittedName>
</protein>
<sequence length="373" mass="42521">MTYYPSYHTAERPMEIELIRSMVRGDITSEEAFELKKKHDEEKWTNTDDAFIAKTAAEWLEVPKDERTDAMLFGPLWHKGELCILFADTNVGKSILAVQIGDSLSKGYSIGGLLHTKQTDPVLYFDFELTANQFASRYSDHIYGKHEFAPHFHRLVINPDAGRERKFASFHDYIINAFENVLVTTKARTMIIDNITCLRTSTESGAGAIKLMQSLKMIKNKYNLSILVLAHTPKRNPARPITRNDLQGSKMLLNFADSAFTIGESQTQQGVRYIKQVKQRSGQLSYPAECVLLCRIVKPTNFLKFDITETSHEANHLLTYTEQQRRTNDDRVSKLHAQGYSVRRIATETGLSYSAVFRVIKRLEKLDTDDGAK</sequence>
<evidence type="ECO:0000313" key="1">
    <source>
        <dbReference type="EMBL" id="RFZ82334.1"/>
    </source>
</evidence>
<comment type="caution">
    <text evidence="1">The sequence shown here is derived from an EMBL/GenBank/DDBJ whole genome shotgun (WGS) entry which is preliminary data.</text>
</comment>
<proteinExistence type="predicted"/>
<name>A0A3E2NMV8_9SPHI</name>
<reference evidence="1 2" key="1">
    <citation type="submission" date="2018-08" db="EMBL/GenBank/DDBJ databases">
        <title>Mucilaginibacter terrae sp. nov., isolated from manganese diggings.</title>
        <authorList>
            <person name="Huang Y."/>
            <person name="Zhou Z."/>
        </authorList>
    </citation>
    <scope>NUCLEOTIDE SEQUENCE [LARGE SCALE GENOMIC DNA]</scope>
    <source>
        <strain evidence="1 2">ZH6</strain>
    </source>
</reference>
<dbReference type="AlphaFoldDB" id="A0A3E2NMV8"/>
<dbReference type="Pfam" id="PF13481">
    <property type="entry name" value="AAA_25"/>
    <property type="match status" value="1"/>
</dbReference>
<dbReference type="RefSeq" id="WP_117384358.1">
    <property type="nucleotide sequence ID" value="NZ_QWDE01000003.1"/>
</dbReference>
<dbReference type="InterPro" id="IPR027417">
    <property type="entry name" value="P-loop_NTPase"/>
</dbReference>
<dbReference type="Proteomes" id="UP000260823">
    <property type="component" value="Unassembled WGS sequence"/>
</dbReference>
<dbReference type="Gene3D" id="1.10.10.60">
    <property type="entry name" value="Homeodomain-like"/>
    <property type="match status" value="1"/>
</dbReference>
<dbReference type="Pfam" id="PF13384">
    <property type="entry name" value="HTH_23"/>
    <property type="match status" value="1"/>
</dbReference>
<gene>
    <name evidence="1" type="ORF">DYU05_17140</name>
</gene>
<dbReference type="OrthoDB" id="786308at2"/>
<dbReference type="EMBL" id="QWDE01000003">
    <property type="protein sequence ID" value="RFZ82334.1"/>
    <property type="molecule type" value="Genomic_DNA"/>
</dbReference>
<evidence type="ECO:0000313" key="2">
    <source>
        <dbReference type="Proteomes" id="UP000260823"/>
    </source>
</evidence>
<accession>A0A3E2NMV8</accession>
<dbReference type="SUPFAM" id="SSF52540">
    <property type="entry name" value="P-loop containing nucleoside triphosphate hydrolases"/>
    <property type="match status" value="1"/>
</dbReference>
<keyword evidence="2" id="KW-1185">Reference proteome</keyword>